<organism evidence="2">
    <name type="scientific">Accumulibacter regalis</name>
    <dbReference type="NCBI Taxonomy" id="522306"/>
    <lineage>
        <taxon>Bacteria</taxon>
        <taxon>Pseudomonadati</taxon>
        <taxon>Pseudomonadota</taxon>
        <taxon>Betaproteobacteria</taxon>
        <taxon>Candidatus Accumulibacter</taxon>
    </lineage>
</organism>
<evidence type="ECO:0000313" key="2">
    <source>
        <dbReference type="EMBL" id="ACV34798.1"/>
    </source>
</evidence>
<dbReference type="AlphaFoldDB" id="C7RT55"/>
<name>C7RT55_ACCRE</name>
<sequence precursor="true">MKCAAPQYHGLHCALVLALALGACAGSGGNALLTECAADIDSYQGSNCVTVVAGGPDAGQILAPPYVLGDSGMWVNPQFGGTPFRRLVVVATELDPRTRRAVEDAFVAQVKQVSGSEARPSYVVVPNANDLSSDALLQSLLASGADGAILVLVTHQDADRLYSPTIRQSQVNMMEPQSTQAMNGSSPTITDATVQAQLVRLKDPAVVCVGKIHGPGLSPATADAAASAAIGAMQPLGVFR</sequence>
<reference evidence="2" key="2">
    <citation type="submission" date="2009-09" db="EMBL/GenBank/DDBJ databases">
        <title>Complete sequence of chromosome of Candidatus Accumulibacter phosphatis clade IIA str. UW-1.</title>
        <authorList>
            <consortium name="US DOE Joint Genome Institute"/>
            <person name="Martin H.G."/>
            <person name="Ivanova N."/>
            <person name="Kunin V."/>
            <person name="Warnecke F."/>
            <person name="Barry K."/>
            <person name="He S."/>
            <person name="Salamov A."/>
            <person name="Szeto E."/>
            <person name="Dalin E."/>
            <person name="Pangilinan J.L."/>
            <person name="Lapidus A."/>
            <person name="Lowry S."/>
            <person name="Kyrpides N.C."/>
            <person name="McMahon K.D."/>
            <person name="Hugenholtz P."/>
        </authorList>
    </citation>
    <scope>NUCLEOTIDE SEQUENCE [LARGE SCALE GENOMIC DNA]</scope>
    <source>
        <strain evidence="2">UW-1</strain>
    </source>
</reference>
<evidence type="ECO:0000256" key="1">
    <source>
        <dbReference type="SAM" id="SignalP"/>
    </source>
</evidence>
<evidence type="ECO:0008006" key="3">
    <source>
        <dbReference type="Google" id="ProtNLM"/>
    </source>
</evidence>
<protein>
    <recommendedName>
        <fullName evidence="3">Lipoprotein</fullName>
    </recommendedName>
</protein>
<feature type="signal peptide" evidence="1">
    <location>
        <begin position="1"/>
        <end position="25"/>
    </location>
</feature>
<dbReference type="STRING" id="522306.CAP2UW1_1483"/>
<feature type="chain" id="PRO_5002983997" description="Lipoprotein" evidence="1">
    <location>
        <begin position="26"/>
        <end position="240"/>
    </location>
</feature>
<dbReference type="KEGG" id="app:CAP2UW1_1483"/>
<proteinExistence type="predicted"/>
<keyword evidence="1" id="KW-0732">Signal</keyword>
<accession>C7RT55</accession>
<gene>
    <name evidence="2" type="ordered locus">CAP2UW1_1483</name>
</gene>
<dbReference type="PROSITE" id="PS51257">
    <property type="entry name" value="PROKAR_LIPOPROTEIN"/>
    <property type="match status" value="1"/>
</dbReference>
<dbReference type="EMBL" id="CP001715">
    <property type="protein sequence ID" value="ACV34798.1"/>
    <property type="molecule type" value="Genomic_DNA"/>
</dbReference>
<reference evidence="2" key="1">
    <citation type="submission" date="2009-08" db="EMBL/GenBank/DDBJ databases">
        <authorList>
            <consortium name="US DOE Joint Genome Institute"/>
            <person name="Lucas S."/>
            <person name="Copeland A."/>
            <person name="Lapidus A."/>
            <person name="Glavina del Rio T."/>
            <person name="Dalin E."/>
            <person name="Tice H."/>
            <person name="Bruce D."/>
            <person name="Barry K."/>
            <person name="Pitluck S."/>
            <person name="Lowry S."/>
            <person name="Larimer F."/>
            <person name="Land M."/>
            <person name="Hauser L."/>
            <person name="Kyrpides N."/>
            <person name="Ivanova N."/>
            <person name="McMahon K.D."/>
            <person name="Hugenholtz P."/>
        </authorList>
    </citation>
    <scope>NUCLEOTIDE SEQUENCE</scope>
    <source>
        <strain evidence="2">UW-1</strain>
    </source>
</reference>
<dbReference type="HOGENOM" id="CLU_1154413_0_0_4"/>